<feature type="region of interest" description="Disordered" evidence="1">
    <location>
        <begin position="179"/>
        <end position="211"/>
    </location>
</feature>
<proteinExistence type="predicted"/>
<dbReference type="InterPro" id="IPR034660">
    <property type="entry name" value="DinB/YfiT-like"/>
</dbReference>
<comment type="caution">
    <text evidence="3">The sequence shown here is derived from an EMBL/GenBank/DDBJ whole genome shotgun (WGS) entry which is preliminary data.</text>
</comment>
<evidence type="ECO:0000313" key="4">
    <source>
        <dbReference type="Proteomes" id="UP001168528"/>
    </source>
</evidence>
<accession>A0ABT8RLC8</accession>
<dbReference type="EMBL" id="JAUKPO010000111">
    <property type="protein sequence ID" value="MDO1451887.1"/>
    <property type="molecule type" value="Genomic_DNA"/>
</dbReference>
<reference evidence="3" key="1">
    <citation type="submission" date="2023-07" db="EMBL/GenBank/DDBJ databases">
        <title>The genome sequence of Rhodocytophaga aerolata KACC 12507.</title>
        <authorList>
            <person name="Zhang X."/>
        </authorList>
    </citation>
    <scope>NUCLEOTIDE SEQUENCE</scope>
    <source>
        <strain evidence="3">KACC 12507</strain>
    </source>
</reference>
<feature type="compositionally biased region" description="Polar residues" evidence="1">
    <location>
        <begin position="187"/>
        <end position="197"/>
    </location>
</feature>
<feature type="domain" description="DinB-like" evidence="2">
    <location>
        <begin position="18"/>
        <end position="177"/>
    </location>
</feature>
<gene>
    <name evidence="3" type="ORF">Q0590_36800</name>
</gene>
<name>A0ABT8RLC8_9BACT</name>
<organism evidence="3 4">
    <name type="scientific">Rhodocytophaga aerolata</name>
    <dbReference type="NCBI Taxonomy" id="455078"/>
    <lineage>
        <taxon>Bacteria</taxon>
        <taxon>Pseudomonadati</taxon>
        <taxon>Bacteroidota</taxon>
        <taxon>Cytophagia</taxon>
        <taxon>Cytophagales</taxon>
        <taxon>Rhodocytophagaceae</taxon>
        <taxon>Rhodocytophaga</taxon>
    </lineage>
</organism>
<keyword evidence="4" id="KW-1185">Reference proteome</keyword>
<dbReference type="Pfam" id="PF12867">
    <property type="entry name" value="DinB_2"/>
    <property type="match status" value="1"/>
</dbReference>
<evidence type="ECO:0000256" key="1">
    <source>
        <dbReference type="SAM" id="MobiDB-lite"/>
    </source>
</evidence>
<evidence type="ECO:0000313" key="3">
    <source>
        <dbReference type="EMBL" id="MDO1451887.1"/>
    </source>
</evidence>
<evidence type="ECO:0000259" key="2">
    <source>
        <dbReference type="Pfam" id="PF12867"/>
    </source>
</evidence>
<dbReference type="RefSeq" id="WP_302042682.1">
    <property type="nucleotide sequence ID" value="NZ_JAUKPO010000111.1"/>
</dbReference>
<dbReference type="InterPro" id="IPR024775">
    <property type="entry name" value="DinB-like"/>
</dbReference>
<dbReference type="Gene3D" id="1.20.120.450">
    <property type="entry name" value="dinb family like domain"/>
    <property type="match status" value="1"/>
</dbReference>
<dbReference type="SUPFAM" id="SSF109854">
    <property type="entry name" value="DinB/YfiT-like putative metalloenzymes"/>
    <property type="match status" value="1"/>
</dbReference>
<protein>
    <submittedName>
        <fullName evidence="3">DinB family protein</fullName>
    </submittedName>
</protein>
<dbReference type="Proteomes" id="UP001168528">
    <property type="component" value="Unassembled WGS sequence"/>
</dbReference>
<sequence>MNIHKLIQEIRNTLSSVFAEVDEWFDKPEEVRTYRPINNGWTINEILEHISLTSHFLLKLIDKGTTKALKNTNGLDLTAELENYVFERDKLDEIGIYKSFAWIRPQHMEPTGQVSLAAIRNTIREQKEKCMAYLDSMPNGEGVLYRTTMSVNNLGKIDVYEYIYFLAKHAQRHIGQMERNEREMKSQHTTSATSASPPLNARADAKGEAGV</sequence>